<keyword evidence="3" id="KW-1185">Reference proteome</keyword>
<organism evidence="2 3">
    <name type="scientific">Acidocella aromatica</name>
    <dbReference type="NCBI Taxonomy" id="1303579"/>
    <lineage>
        <taxon>Bacteria</taxon>
        <taxon>Pseudomonadati</taxon>
        <taxon>Pseudomonadota</taxon>
        <taxon>Alphaproteobacteria</taxon>
        <taxon>Acetobacterales</taxon>
        <taxon>Acidocellaceae</taxon>
        <taxon>Acidocella</taxon>
    </lineage>
</organism>
<protein>
    <recommendedName>
        <fullName evidence="1">Hedgehog/Intein (Hint) domain-containing protein</fullName>
    </recommendedName>
</protein>
<evidence type="ECO:0000313" key="3">
    <source>
        <dbReference type="Proteomes" id="UP000553706"/>
    </source>
</evidence>
<dbReference type="RefSeq" id="WP_183265573.1">
    <property type="nucleotide sequence ID" value="NZ_JACHFJ010000002.1"/>
</dbReference>
<dbReference type="EMBL" id="JACHFJ010000002">
    <property type="protein sequence ID" value="MBB5372561.1"/>
    <property type="molecule type" value="Genomic_DNA"/>
</dbReference>
<comment type="caution">
    <text evidence="2">The sequence shown here is derived from an EMBL/GenBank/DDBJ whole genome shotgun (WGS) entry which is preliminary data.</text>
</comment>
<proteinExistence type="predicted"/>
<dbReference type="InterPro" id="IPR036844">
    <property type="entry name" value="Hint_dom_sf"/>
</dbReference>
<evidence type="ECO:0000313" key="2">
    <source>
        <dbReference type="EMBL" id="MBB5372561.1"/>
    </source>
</evidence>
<name>A0A840VLU8_9PROT</name>
<dbReference type="InterPro" id="IPR028992">
    <property type="entry name" value="Hedgehog/Intein_dom"/>
</dbReference>
<dbReference type="Pfam" id="PF13403">
    <property type="entry name" value="Hint_2"/>
    <property type="match status" value="1"/>
</dbReference>
<dbReference type="Proteomes" id="UP000553706">
    <property type="component" value="Unassembled WGS sequence"/>
</dbReference>
<gene>
    <name evidence="2" type="ORF">HNP71_000799</name>
</gene>
<accession>A0A840VLU8</accession>
<reference evidence="2 3" key="1">
    <citation type="submission" date="2020-08" db="EMBL/GenBank/DDBJ databases">
        <title>Genomic Encyclopedia of Type Strains, Phase IV (KMG-IV): sequencing the most valuable type-strain genomes for metagenomic binning, comparative biology and taxonomic classification.</title>
        <authorList>
            <person name="Goeker M."/>
        </authorList>
    </citation>
    <scope>NUCLEOTIDE SEQUENCE [LARGE SCALE GENOMIC DNA]</scope>
    <source>
        <strain evidence="2 3">DSM 27026</strain>
    </source>
</reference>
<feature type="domain" description="Hedgehog/Intein (Hint)" evidence="1">
    <location>
        <begin position="1064"/>
        <end position="1196"/>
    </location>
</feature>
<evidence type="ECO:0000259" key="1">
    <source>
        <dbReference type="Pfam" id="PF13403"/>
    </source>
</evidence>
<dbReference type="SUPFAM" id="SSF51294">
    <property type="entry name" value="Hedgehog/intein (Hint) domain"/>
    <property type="match status" value="1"/>
</dbReference>
<sequence length="1372" mass="134534">MTSRLNISAPATLTVLAGNATLSSLRDLPPGITVNAPTGGTLTVTLQAGKAGAVLSAGALSGNAITLSGSAAQVNAALAGLQLTEPGSASTDIITLAASDPLALAAQSDIVVDVVAGTGPAFINPAKIVTLSPNSLTTLPDLLLSDPIAQGLAAMGLGQEETLSLTLSVARGVLLLPGLTGMSGIEASGIGTGTIELSFTADEIGTLNTLLAGLDFAGPTVSGGQHLDYTLWNLNGVLPRAVTYGNIYLNTVGTAAPSGTYAAGADTLITGGAAPSGALEVSGAIAVLGNVTLASGTSIAPGAALEVPYDTLTLGGTSLDFGLIDAATLVETGTLLAADGTVAGPVQMNSGALLEFAEGFTLGAGLGSDYAQGLSLASGAVLEGAGTLSVGNFYAAGKIVGLGTILALGGETLEVDAGLITGGTQLEVAAGGVMVLGEDSSLYGMFNTTPLTIGSSVTLSFLGNNGAIPVSGGYAGTLGGAGGAFVITGPELFSGAITGFTPGDELIFPGLSGFSVYNVSQTSFSVMGVNGNGNTQTYTIHAAIPTGYSAAAGVDAQGDGVIYLRPTAPTVSSATVLEASAGVAQPLLGLNLELTGTAAQSLAMTVAVANGGLSLGTLVPSATLTLTGANVQALNAELEGLTYTGTGVSDALTFTGGTGLLAGLNEQVFITAVGAAGMESYGPATGLTQVTAAQAVSGIAVSGTVEFENLLEASGYSGTALLVQGGGEAIFGAGATAVLGADVTLSAGTLAVLGTAFSVSGNVTLTGASEAVVTGALTASGGLALAGGVFDIGGAAKLGGATLGSAGTLLAYGTAAALLGAVSNAGGMTLENDATLSAASYDGAGMLVLDGTALLGVSGGMTAEAGAGISVGLGGMLTAGTLADAGAMAVAGHVSVASNLSASVVLVGGAVTAASFSGGLIGYGVLATGIADTGTIEALGGRLILAGSIANAGMLEVGSSAALELNGAVSGAAVSFAGTSAELVLDDAASGISGIANMTGGDVVDLVGVAPSLVSCAGGTVSVLDTLGNTVTAFAVQTVAGQSAVSIVSDNAGGALLTLGGEMPCFARGTRLLSPSGYRPVEELRPGDPLITASGERRPVRWVGWRTLDLGPARARNALPVLIMPGAFGPGRPRRILRLSPLHCVYANGVLIPVTHLVNGATILRERAAAATYYHVELDRHDILLAEGLECESYFCAGNRGALYHEMGRRSPAAQPCAPNVTTGARLAAVRRRLHGIALAAGFSPGFVPQLRVLSVAGTAIPAITRAGHGRQASVEFAKPVKHLTLLAGATSPAETNPDSEDWRALSLCLGEMKGATLGEGWQPCAPGDGGRWMGARAELHLNRARRRILLPLEAISQRWMRPPVDAQRSGV</sequence>